<comment type="caution">
    <text evidence="3">The sequence shown here is derived from an EMBL/GenBank/DDBJ whole genome shotgun (WGS) entry which is preliminary data.</text>
</comment>
<feature type="transmembrane region" description="Helical" evidence="2">
    <location>
        <begin position="167"/>
        <end position="187"/>
    </location>
</feature>
<evidence type="ECO:0000313" key="4">
    <source>
        <dbReference type="Proteomes" id="UP000730739"/>
    </source>
</evidence>
<gene>
    <name evidence="3" type="ORF">J2Z31_001042</name>
</gene>
<sequence>MQISFIGLLVCAGILLVGAFCRSPFIIGLIVSLAFGATAFVTLTAVGGSSPLIYTFFAALLISAVAARRPFPRELGNVFGQIRVLWVLCSLMAYAVVGSWLFPRLFAGQTSVFVQSAMRRGVVEASLAPVSGNITQTGYFVLGGLTAIALSILLLHEDRMDGVRRGFLVWCGVHAGLGLIDLLGKIAGAGDVLGPIRTASYAMLTEVQEGGFWRITGVNSEASTFGGLSLVCLSFCYVYWRRTKSRLAQGLAALLLVLLVLSTSSTAYVGLALLGIPVVFSIMRSFLSGRVDRDEILIVALLGVAAVTVLTIIFFDQGFFSPFVHLMDSTIVNKAASASGQERAYWNIKSLQAFVDTSGLGVGLGSSRASSWVIAVVSQLGLVGGVMMATLLLVVARGMGNLKRYADPETNVLVSSIQAAALASIIAQSLGGGSADPGMFFFIAFAVIAASRARARSQKRAATHASTPLRPAFQTGRRNDYAGAGGWR</sequence>
<organism evidence="3 4">
    <name type="scientific">Sinorhizobium kostiense</name>
    <dbReference type="NCBI Taxonomy" id="76747"/>
    <lineage>
        <taxon>Bacteria</taxon>
        <taxon>Pseudomonadati</taxon>
        <taxon>Pseudomonadota</taxon>
        <taxon>Alphaproteobacteria</taxon>
        <taxon>Hyphomicrobiales</taxon>
        <taxon>Rhizobiaceae</taxon>
        <taxon>Sinorhizobium/Ensifer group</taxon>
        <taxon>Sinorhizobium</taxon>
    </lineage>
</organism>
<keyword evidence="2" id="KW-1133">Transmembrane helix</keyword>
<feature type="region of interest" description="Disordered" evidence="1">
    <location>
        <begin position="459"/>
        <end position="488"/>
    </location>
</feature>
<reference evidence="3 4" key="1">
    <citation type="submission" date="2021-03" db="EMBL/GenBank/DDBJ databases">
        <title>Genomic Encyclopedia of Type Strains, Phase IV (KMG-IV): sequencing the most valuable type-strain genomes for metagenomic binning, comparative biology and taxonomic classification.</title>
        <authorList>
            <person name="Goeker M."/>
        </authorList>
    </citation>
    <scope>NUCLEOTIDE SEQUENCE [LARGE SCALE GENOMIC DNA]</scope>
    <source>
        <strain evidence="3 4">DSM 13372</strain>
    </source>
</reference>
<evidence type="ECO:0000313" key="3">
    <source>
        <dbReference type="EMBL" id="MBP2234552.1"/>
    </source>
</evidence>
<feature type="transmembrane region" description="Helical" evidence="2">
    <location>
        <begin position="296"/>
        <end position="315"/>
    </location>
</feature>
<dbReference type="EMBL" id="JAGILA010000001">
    <property type="protein sequence ID" value="MBP2234552.1"/>
    <property type="molecule type" value="Genomic_DNA"/>
</dbReference>
<accession>A0ABS4QV84</accession>
<feature type="transmembrane region" description="Helical" evidence="2">
    <location>
        <begin position="372"/>
        <end position="400"/>
    </location>
</feature>
<evidence type="ECO:0000256" key="2">
    <source>
        <dbReference type="SAM" id="Phobius"/>
    </source>
</evidence>
<dbReference type="Proteomes" id="UP000730739">
    <property type="component" value="Unassembled WGS sequence"/>
</dbReference>
<evidence type="ECO:0000256" key="1">
    <source>
        <dbReference type="SAM" id="MobiDB-lite"/>
    </source>
</evidence>
<name>A0ABS4QV84_9HYPH</name>
<feature type="transmembrane region" description="Helical" evidence="2">
    <location>
        <begin position="52"/>
        <end position="71"/>
    </location>
</feature>
<feature type="transmembrane region" description="Helical" evidence="2">
    <location>
        <begin position="222"/>
        <end position="240"/>
    </location>
</feature>
<feature type="transmembrane region" description="Helical" evidence="2">
    <location>
        <begin position="83"/>
        <end position="102"/>
    </location>
</feature>
<keyword evidence="2" id="KW-0472">Membrane</keyword>
<feature type="transmembrane region" description="Helical" evidence="2">
    <location>
        <begin position="437"/>
        <end position="455"/>
    </location>
</feature>
<dbReference type="RefSeq" id="WP_209600774.1">
    <property type="nucleotide sequence ID" value="NZ_JAGILA010000001.1"/>
</dbReference>
<feature type="transmembrane region" description="Helical" evidence="2">
    <location>
        <begin position="137"/>
        <end position="155"/>
    </location>
</feature>
<proteinExistence type="predicted"/>
<protein>
    <recommendedName>
        <fullName evidence="5">Transmembrane protein</fullName>
    </recommendedName>
</protein>
<keyword evidence="4" id="KW-1185">Reference proteome</keyword>
<evidence type="ECO:0008006" key="5">
    <source>
        <dbReference type="Google" id="ProtNLM"/>
    </source>
</evidence>
<keyword evidence="2" id="KW-0812">Transmembrane</keyword>